<name>A0A5S4FSY2_9ACTN</name>
<evidence type="ECO:0000313" key="3">
    <source>
        <dbReference type="Proteomes" id="UP000309128"/>
    </source>
</evidence>
<keyword evidence="3" id="KW-1185">Reference proteome</keyword>
<protein>
    <submittedName>
        <fullName evidence="2">Uncharacterized protein</fullName>
    </submittedName>
</protein>
<organism evidence="2 3">
    <name type="scientific">Nonomuraea turkmeniaca</name>
    <dbReference type="NCBI Taxonomy" id="103838"/>
    <lineage>
        <taxon>Bacteria</taxon>
        <taxon>Bacillati</taxon>
        <taxon>Actinomycetota</taxon>
        <taxon>Actinomycetes</taxon>
        <taxon>Streptosporangiales</taxon>
        <taxon>Streptosporangiaceae</taxon>
        <taxon>Nonomuraea</taxon>
    </lineage>
</organism>
<reference evidence="2 3" key="1">
    <citation type="submission" date="2019-05" db="EMBL/GenBank/DDBJ databases">
        <title>Draft genome sequence of Nonomuraea turkmeniaca DSM 43926.</title>
        <authorList>
            <person name="Saricaoglu S."/>
            <person name="Isik K."/>
        </authorList>
    </citation>
    <scope>NUCLEOTIDE SEQUENCE [LARGE SCALE GENOMIC DNA]</scope>
    <source>
        <strain evidence="2 3">DSM 43926</strain>
    </source>
</reference>
<feature type="compositionally biased region" description="Polar residues" evidence="1">
    <location>
        <begin position="245"/>
        <end position="280"/>
    </location>
</feature>
<feature type="region of interest" description="Disordered" evidence="1">
    <location>
        <begin position="155"/>
        <end position="193"/>
    </location>
</feature>
<dbReference type="RefSeq" id="WP_138665273.1">
    <property type="nucleotide sequence ID" value="NZ_VCKY01000016.1"/>
</dbReference>
<feature type="compositionally biased region" description="Low complexity" evidence="1">
    <location>
        <begin position="155"/>
        <end position="169"/>
    </location>
</feature>
<gene>
    <name evidence="2" type="ORF">ETD86_06985</name>
</gene>
<feature type="region of interest" description="Disordered" evidence="1">
    <location>
        <begin position="240"/>
        <end position="280"/>
    </location>
</feature>
<comment type="caution">
    <text evidence="2">The sequence shown here is derived from an EMBL/GenBank/DDBJ whole genome shotgun (WGS) entry which is preliminary data.</text>
</comment>
<dbReference type="AlphaFoldDB" id="A0A5S4FSY2"/>
<feature type="region of interest" description="Disordered" evidence="1">
    <location>
        <begin position="207"/>
        <end position="226"/>
    </location>
</feature>
<sequence>MHATPESDNGARAGWVHAAPGGWQIHDRDGRLVTTLPADDAHGRDVLLAARHAAAALGIPGAEHAAVTVGPLHDDRGRTIDTSPAGLASWSLLKSRVPGRTDVIVRSRCVGWLQRDDRGRDVACTIDGPVPGSASTNRVQAVTALLAALVAPAPCATSGPRPARPAGRALARRVSGRSVPSPRRSWPPPRSPTTCRACLMAPTACTSTTASTTPSSGVSIAPAAAGRPSLPTGASSCIALPPVPRQSTSCSPLPARSSATPPTRSFTTYETPNRTSVSRH</sequence>
<proteinExistence type="predicted"/>
<accession>A0A5S4FSY2</accession>
<evidence type="ECO:0000313" key="2">
    <source>
        <dbReference type="EMBL" id="TMR23732.1"/>
    </source>
</evidence>
<dbReference type="EMBL" id="VCKY01000016">
    <property type="protein sequence ID" value="TMR23732.1"/>
    <property type="molecule type" value="Genomic_DNA"/>
</dbReference>
<dbReference type="OrthoDB" id="9969758at2"/>
<feature type="compositionally biased region" description="Low complexity" evidence="1">
    <location>
        <begin position="207"/>
        <end position="216"/>
    </location>
</feature>
<evidence type="ECO:0000256" key="1">
    <source>
        <dbReference type="SAM" id="MobiDB-lite"/>
    </source>
</evidence>
<dbReference type="Proteomes" id="UP000309128">
    <property type="component" value="Unassembled WGS sequence"/>
</dbReference>